<evidence type="ECO:0000259" key="1">
    <source>
        <dbReference type="Pfam" id="PF13966"/>
    </source>
</evidence>
<evidence type="ECO:0000313" key="2">
    <source>
        <dbReference type="EMBL" id="KAB1200389.1"/>
    </source>
</evidence>
<comment type="caution">
    <text evidence="2">The sequence shown here is derived from an EMBL/GenBank/DDBJ whole genome shotgun (WGS) entry which is preliminary data.</text>
</comment>
<dbReference type="Pfam" id="PF13966">
    <property type="entry name" value="zf-RVT"/>
    <property type="match status" value="1"/>
</dbReference>
<dbReference type="OrthoDB" id="1741227at2759"/>
<accession>A0A6A1UJF4</accession>
<name>A0A6A1UJF4_9ROSI</name>
<gene>
    <name evidence="2" type="ORF">CJ030_MR0G007455</name>
</gene>
<proteinExistence type="predicted"/>
<protein>
    <recommendedName>
        <fullName evidence="1">Reverse transcriptase zinc-binding domain-containing protein</fullName>
    </recommendedName>
</protein>
<dbReference type="Proteomes" id="UP000516437">
    <property type="component" value="Unassembled WGS sequence"/>
</dbReference>
<sequence>MQISKETWEKLWKCKIQDRLKLMLWKVGAGALKTRGGLGRILQCEESEEFLCPLRRNVVEDSIHLLVHCDVAGQAWRESMWPIQMDRIPLSSPISLVLWTLVGEAFAMAEAATLAKKRKWTRVILESD</sequence>
<dbReference type="InterPro" id="IPR026960">
    <property type="entry name" value="RVT-Znf"/>
</dbReference>
<organism evidence="2 3">
    <name type="scientific">Morella rubra</name>
    <name type="common">Chinese bayberry</name>
    <dbReference type="NCBI Taxonomy" id="262757"/>
    <lineage>
        <taxon>Eukaryota</taxon>
        <taxon>Viridiplantae</taxon>
        <taxon>Streptophyta</taxon>
        <taxon>Embryophyta</taxon>
        <taxon>Tracheophyta</taxon>
        <taxon>Spermatophyta</taxon>
        <taxon>Magnoliopsida</taxon>
        <taxon>eudicotyledons</taxon>
        <taxon>Gunneridae</taxon>
        <taxon>Pentapetalae</taxon>
        <taxon>rosids</taxon>
        <taxon>fabids</taxon>
        <taxon>Fagales</taxon>
        <taxon>Myricaceae</taxon>
        <taxon>Morella</taxon>
    </lineage>
</organism>
<dbReference type="EMBL" id="RXIC02000169">
    <property type="protein sequence ID" value="KAB1200389.1"/>
    <property type="molecule type" value="Genomic_DNA"/>
</dbReference>
<dbReference type="AlphaFoldDB" id="A0A6A1UJF4"/>
<feature type="domain" description="Reverse transcriptase zinc-binding" evidence="1">
    <location>
        <begin position="5"/>
        <end position="76"/>
    </location>
</feature>
<evidence type="ECO:0000313" key="3">
    <source>
        <dbReference type="Proteomes" id="UP000516437"/>
    </source>
</evidence>
<reference evidence="2 3" key="1">
    <citation type="journal article" date="2019" name="Plant Biotechnol. J.">
        <title>The red bayberry genome and genetic basis of sex determination.</title>
        <authorList>
            <person name="Jia H.M."/>
            <person name="Jia H.J."/>
            <person name="Cai Q.L."/>
            <person name="Wang Y."/>
            <person name="Zhao H.B."/>
            <person name="Yang W.F."/>
            <person name="Wang G.Y."/>
            <person name="Li Y.H."/>
            <person name="Zhan D.L."/>
            <person name="Shen Y.T."/>
            <person name="Niu Q.F."/>
            <person name="Chang L."/>
            <person name="Qiu J."/>
            <person name="Zhao L."/>
            <person name="Xie H.B."/>
            <person name="Fu W.Y."/>
            <person name="Jin J."/>
            <person name="Li X.W."/>
            <person name="Jiao Y."/>
            <person name="Zhou C.C."/>
            <person name="Tu T."/>
            <person name="Chai C.Y."/>
            <person name="Gao J.L."/>
            <person name="Fan L.J."/>
            <person name="van de Weg E."/>
            <person name="Wang J.Y."/>
            <person name="Gao Z.S."/>
        </authorList>
    </citation>
    <scope>NUCLEOTIDE SEQUENCE [LARGE SCALE GENOMIC DNA]</scope>
    <source>
        <tissue evidence="2">Leaves</tissue>
    </source>
</reference>
<keyword evidence="3" id="KW-1185">Reference proteome</keyword>